<evidence type="ECO:0000313" key="2">
    <source>
        <dbReference type="EMBL" id="KAL1592861.1"/>
    </source>
</evidence>
<keyword evidence="1" id="KW-0812">Transmembrane</keyword>
<proteinExistence type="predicted"/>
<reference evidence="2 3" key="1">
    <citation type="submission" date="2024-02" db="EMBL/GenBank/DDBJ databases">
        <title>De novo assembly and annotation of 12 fungi associated with fruit tree decline syndrome in Ontario, Canada.</title>
        <authorList>
            <person name="Sulman M."/>
            <person name="Ellouze W."/>
            <person name="Ilyukhin E."/>
        </authorList>
    </citation>
    <scope>NUCLEOTIDE SEQUENCE [LARGE SCALE GENOMIC DNA]</scope>
    <source>
        <strain evidence="2 3">M42-189</strain>
    </source>
</reference>
<accession>A0ABR3QL40</accession>
<name>A0ABR3QL40_9PLEO</name>
<keyword evidence="1" id="KW-1133">Transmembrane helix</keyword>
<dbReference type="EMBL" id="JAKJXO020000020">
    <property type="protein sequence ID" value="KAL1592861.1"/>
    <property type="molecule type" value="Genomic_DNA"/>
</dbReference>
<keyword evidence="3" id="KW-1185">Reference proteome</keyword>
<evidence type="ECO:0000313" key="3">
    <source>
        <dbReference type="Proteomes" id="UP001521785"/>
    </source>
</evidence>
<protein>
    <submittedName>
        <fullName evidence="2">Uncharacterized protein</fullName>
    </submittedName>
</protein>
<keyword evidence="1" id="KW-0472">Membrane</keyword>
<comment type="caution">
    <text evidence="2">The sequence shown here is derived from an EMBL/GenBank/DDBJ whole genome shotgun (WGS) entry which is preliminary data.</text>
</comment>
<gene>
    <name evidence="2" type="ORF">SLS60_011278</name>
</gene>
<sequence>MKKTHQWDPNLKQDKIDELHAATHDGDAEAIRRAEKDFVEDSPYEEVRAAVRNTDGEEPANTVRAWILGMLFVTVASGINMFLSMRSPAINFPNIVVLLYVLQLQVLEVHTVYTPIE</sequence>
<dbReference type="Proteomes" id="UP001521785">
    <property type="component" value="Unassembled WGS sequence"/>
</dbReference>
<feature type="transmembrane region" description="Helical" evidence="1">
    <location>
        <begin position="63"/>
        <end position="83"/>
    </location>
</feature>
<evidence type="ECO:0000256" key="1">
    <source>
        <dbReference type="SAM" id="Phobius"/>
    </source>
</evidence>
<organism evidence="2 3">
    <name type="scientific">Paraconiothyrium brasiliense</name>
    <dbReference type="NCBI Taxonomy" id="300254"/>
    <lineage>
        <taxon>Eukaryota</taxon>
        <taxon>Fungi</taxon>
        <taxon>Dikarya</taxon>
        <taxon>Ascomycota</taxon>
        <taxon>Pezizomycotina</taxon>
        <taxon>Dothideomycetes</taxon>
        <taxon>Pleosporomycetidae</taxon>
        <taxon>Pleosporales</taxon>
        <taxon>Massarineae</taxon>
        <taxon>Didymosphaeriaceae</taxon>
        <taxon>Paraconiothyrium</taxon>
    </lineage>
</organism>